<dbReference type="GO" id="GO:0004632">
    <property type="term" value="F:phosphopantothenate--cysteine ligase activity"/>
    <property type="evidence" value="ECO:0007669"/>
    <property type="project" value="UniProtKB-EC"/>
</dbReference>
<dbReference type="FunCoup" id="A0A1Z5KJG1">
    <property type="interactions" value="181"/>
</dbReference>
<dbReference type="EMBL" id="BDSP01000245">
    <property type="protein sequence ID" value="GAX26423.1"/>
    <property type="molecule type" value="Genomic_DNA"/>
</dbReference>
<name>A0A1Z5KJG1_FISSO</name>
<proteinExistence type="inferred from homology"/>
<dbReference type="InterPro" id="IPR007085">
    <property type="entry name" value="DNA/pantothenate-metab_flavo_C"/>
</dbReference>
<dbReference type="Proteomes" id="UP000198406">
    <property type="component" value="Unassembled WGS sequence"/>
</dbReference>
<sequence>MFTGEEDETPLPNDVPAEPDFVQLLPDRIEVQKTLDEFVAQHAVHHRPLAVVTSGGTVADLELNSVRCLDNFSTGLRGAIAVEEFLKRGYAVVHLQRTGSAAPYARVLSQYLGLSAANQSLSVESLGKLFAIRGENEDEDLVRSVLHGDPWLSEPADEVTSNGHKRQQPDELSLHRGIIFSSHIHRMLRERSSALSEGRLLTINFRSVEDYLGKLELCATTLRDCNSLALFFLAAAVSDFYIPYEERSEHKLQSADGALVLRLSPVPKRMGSIRQEWAPHSFVVSLKLETDQTLLRQKAERAVAKYGCHMVIGNLLHTRHEIVNVLKPPDFTHVTNNTQDWSFEEISRPASGHVDTLESAIVDSVVQAHFEYISWNYQGKRASTLLEEVKNCYKRRSGRDSEMPFGNE</sequence>
<dbReference type="EC" id="6.3.2.5" evidence="3"/>
<dbReference type="InParanoid" id="A0A1Z5KJG1"/>
<evidence type="ECO:0000256" key="1">
    <source>
        <dbReference type="ARBA" id="ARBA00005703"/>
    </source>
</evidence>
<keyword evidence="4" id="KW-1185">Reference proteome</keyword>
<dbReference type="OrthoDB" id="70224at2759"/>
<organism evidence="3 4">
    <name type="scientific">Fistulifera solaris</name>
    <name type="common">Oleaginous diatom</name>
    <dbReference type="NCBI Taxonomy" id="1519565"/>
    <lineage>
        <taxon>Eukaryota</taxon>
        <taxon>Sar</taxon>
        <taxon>Stramenopiles</taxon>
        <taxon>Ochrophyta</taxon>
        <taxon>Bacillariophyta</taxon>
        <taxon>Bacillariophyceae</taxon>
        <taxon>Bacillariophycidae</taxon>
        <taxon>Naviculales</taxon>
        <taxon>Naviculaceae</taxon>
        <taxon>Fistulifera</taxon>
    </lineage>
</organism>
<accession>A0A1Z5KJG1</accession>
<dbReference type="Gene3D" id="3.40.50.10300">
    <property type="entry name" value="CoaB-like"/>
    <property type="match status" value="1"/>
</dbReference>
<gene>
    <name evidence="3" type="ORF">FisN_37Hh027</name>
</gene>
<dbReference type="InterPro" id="IPR035929">
    <property type="entry name" value="CoaB-like_sf"/>
</dbReference>
<reference evidence="3 4" key="1">
    <citation type="journal article" date="2015" name="Plant Cell">
        <title>Oil accumulation by the oleaginous diatom Fistulifera solaris as revealed by the genome and transcriptome.</title>
        <authorList>
            <person name="Tanaka T."/>
            <person name="Maeda Y."/>
            <person name="Veluchamy A."/>
            <person name="Tanaka M."/>
            <person name="Abida H."/>
            <person name="Marechal E."/>
            <person name="Bowler C."/>
            <person name="Muto M."/>
            <person name="Sunaga Y."/>
            <person name="Tanaka M."/>
            <person name="Yoshino T."/>
            <person name="Taniguchi T."/>
            <person name="Fukuda Y."/>
            <person name="Nemoto M."/>
            <person name="Matsumoto M."/>
            <person name="Wong P.S."/>
            <person name="Aburatani S."/>
            <person name="Fujibuchi W."/>
        </authorList>
    </citation>
    <scope>NUCLEOTIDE SEQUENCE [LARGE SCALE GENOMIC DNA]</scope>
    <source>
        <strain evidence="3 4">JPCC DA0580</strain>
    </source>
</reference>
<dbReference type="AlphaFoldDB" id="A0A1Z5KJG1"/>
<comment type="caution">
    <text evidence="3">The sequence shown here is derived from an EMBL/GenBank/DDBJ whole genome shotgun (WGS) entry which is preliminary data.</text>
</comment>
<dbReference type="PANTHER" id="PTHR12290">
    <property type="entry name" value="CORNICHON-RELATED"/>
    <property type="match status" value="1"/>
</dbReference>
<evidence type="ECO:0000259" key="2">
    <source>
        <dbReference type="Pfam" id="PF04127"/>
    </source>
</evidence>
<dbReference type="Pfam" id="PF04127">
    <property type="entry name" value="DFP"/>
    <property type="match status" value="1"/>
</dbReference>
<feature type="domain" description="DNA/pantothenate metabolism flavoprotein C-terminal" evidence="2">
    <location>
        <begin position="216"/>
        <end position="320"/>
    </location>
</feature>
<evidence type="ECO:0000313" key="4">
    <source>
        <dbReference type="Proteomes" id="UP000198406"/>
    </source>
</evidence>
<evidence type="ECO:0000313" key="3">
    <source>
        <dbReference type="EMBL" id="GAX26423.1"/>
    </source>
</evidence>
<comment type="similarity">
    <text evidence="1">Belongs to the PPC synthetase family.</text>
</comment>
<dbReference type="GO" id="GO:0015937">
    <property type="term" value="P:coenzyme A biosynthetic process"/>
    <property type="evidence" value="ECO:0007669"/>
    <property type="project" value="UniProtKB-ARBA"/>
</dbReference>
<keyword evidence="3" id="KW-0436">Ligase</keyword>
<dbReference type="SUPFAM" id="SSF102645">
    <property type="entry name" value="CoaB-like"/>
    <property type="match status" value="2"/>
</dbReference>
<protein>
    <submittedName>
        <fullName evidence="3">Phosphopantothenate-cysteine ligase</fullName>
        <ecNumber evidence="3">6.3.2.5</ecNumber>
    </submittedName>
</protein>